<feature type="transmembrane region" description="Helical" evidence="6">
    <location>
        <begin position="155"/>
        <end position="181"/>
    </location>
</feature>
<dbReference type="PANTHER" id="PTHR30371:SF0">
    <property type="entry name" value="SEC-INDEPENDENT PROTEIN TRANSLOCASE PROTEIN TATC, CHLOROPLASTIC-RELATED"/>
    <property type="match status" value="1"/>
</dbReference>
<dbReference type="Pfam" id="PF00902">
    <property type="entry name" value="TatC"/>
    <property type="match status" value="1"/>
</dbReference>
<dbReference type="PRINTS" id="PR01840">
    <property type="entry name" value="TATCFAMILY"/>
</dbReference>
<feature type="transmembrane region" description="Helical" evidence="6">
    <location>
        <begin position="218"/>
        <end position="238"/>
    </location>
</feature>
<protein>
    <submittedName>
        <fullName evidence="7">Sec-independent protein translocase component TatC</fullName>
    </submittedName>
</protein>
<dbReference type="GO" id="GO:0009977">
    <property type="term" value="F:proton motive force dependent protein transmembrane transporter activity"/>
    <property type="evidence" value="ECO:0007669"/>
    <property type="project" value="TreeGrafter"/>
</dbReference>
<dbReference type="InterPro" id="IPR019820">
    <property type="entry name" value="Sec-indep_translocase_CS"/>
</dbReference>
<keyword evidence="7" id="KW-0934">Plastid</keyword>
<dbReference type="PANTHER" id="PTHR30371">
    <property type="entry name" value="SEC-INDEPENDENT PROTEIN TRANSLOCASE PROTEIN TATC"/>
    <property type="match status" value="1"/>
</dbReference>
<evidence type="ECO:0000256" key="2">
    <source>
        <dbReference type="ARBA" id="ARBA00008882"/>
    </source>
</evidence>
<keyword evidence="5 6" id="KW-0472">Membrane</keyword>
<gene>
    <name evidence="7" type="primary">tatC</name>
</gene>
<keyword evidence="7" id="KW-0150">Chloroplast</keyword>
<dbReference type="AlphaFoldDB" id="A0A1Z1M6Z6"/>
<comment type="subcellular location">
    <subcellularLocation>
        <location evidence="1">Membrane</location>
        <topology evidence="1">Multi-pass membrane protein</topology>
    </subcellularLocation>
</comment>
<sequence length="240" mass="27401">MKKIYTDHNKTNMSILEHLEELRERIFHSFLVFFIATTICLLYVKQIAFLLQEPASGIKFLQLAPGEYLFVSIKIAIYLGATISSPFTIYQIMLFILPGLTREEAKYIVPTLIGSILLFFCGMTFSYEILIPAALKFLINYGSNIVEPIWSFEEYFNFVLLLLLSTGIAFQIPIIQIFLGIFKIISSKNMLKYWKYVAFISSIIGAIITPSTDPITQILMTSAMLLLYLSGIIILKFLDK</sequence>
<keyword evidence="4 6" id="KW-1133">Transmembrane helix</keyword>
<dbReference type="PROSITE" id="PS01218">
    <property type="entry name" value="TATC"/>
    <property type="match status" value="1"/>
</dbReference>
<feature type="transmembrane region" description="Helical" evidence="6">
    <location>
        <begin position="193"/>
        <end position="212"/>
    </location>
</feature>
<dbReference type="GeneID" id="33354753"/>
<dbReference type="RefSeq" id="YP_009393110.1">
    <property type="nucleotide sequence ID" value="NC_035266.1"/>
</dbReference>
<evidence type="ECO:0000256" key="4">
    <source>
        <dbReference type="ARBA" id="ARBA00022989"/>
    </source>
</evidence>
<feature type="transmembrane region" description="Helical" evidence="6">
    <location>
        <begin position="109"/>
        <end position="135"/>
    </location>
</feature>
<dbReference type="HAMAP" id="MF_00902">
    <property type="entry name" value="TatC"/>
    <property type="match status" value="1"/>
</dbReference>
<geneLocation type="chloroplast" evidence="7"/>
<feature type="transmembrane region" description="Helical" evidence="6">
    <location>
        <begin position="75"/>
        <end position="97"/>
    </location>
</feature>
<evidence type="ECO:0000256" key="3">
    <source>
        <dbReference type="ARBA" id="ARBA00022692"/>
    </source>
</evidence>
<keyword evidence="3 6" id="KW-0812">Transmembrane</keyword>
<reference evidence="7" key="1">
    <citation type="journal article" date="2017" name="J. Phycol.">
        <title>Analysis of chloroplast genomes and a supermatrix inform reclassification of the Rhodomelaceae (Rhodophyta).</title>
        <authorList>
            <person name="Diaz-Tapia P."/>
            <person name="Maggs C.A."/>
            <person name="West J.A."/>
            <person name="Verbruggen H."/>
        </authorList>
    </citation>
    <scope>NUCLEOTIDE SEQUENCE</scope>
    <source>
        <strain evidence="7">JW3660</strain>
    </source>
</reference>
<evidence type="ECO:0000256" key="1">
    <source>
        <dbReference type="ARBA" id="ARBA00004141"/>
    </source>
</evidence>
<evidence type="ECO:0000256" key="5">
    <source>
        <dbReference type="ARBA" id="ARBA00023136"/>
    </source>
</evidence>
<dbReference type="GO" id="GO:0033281">
    <property type="term" value="C:TAT protein transport complex"/>
    <property type="evidence" value="ECO:0007669"/>
    <property type="project" value="TreeGrafter"/>
</dbReference>
<evidence type="ECO:0000313" key="7">
    <source>
        <dbReference type="EMBL" id="ARW61672.1"/>
    </source>
</evidence>
<dbReference type="NCBIfam" id="TIGR00945">
    <property type="entry name" value="tatC"/>
    <property type="match status" value="1"/>
</dbReference>
<proteinExistence type="inferred from homology"/>
<accession>A0A1Z1M6Z6</accession>
<evidence type="ECO:0000256" key="6">
    <source>
        <dbReference type="SAM" id="Phobius"/>
    </source>
</evidence>
<name>A0A1Z1M6Z6_BOSMO</name>
<comment type="similarity">
    <text evidence="2">Belongs to the TatC family.</text>
</comment>
<dbReference type="GO" id="GO:0065002">
    <property type="term" value="P:intracellular protein transmembrane transport"/>
    <property type="evidence" value="ECO:0007669"/>
    <property type="project" value="TreeGrafter"/>
</dbReference>
<organism evidence="7">
    <name type="scientific">Bostrychia moritziana</name>
    <name type="common">Red alga</name>
    <name type="synonym">Polysiphonia moritziana</name>
    <dbReference type="NCBI Taxonomy" id="103713"/>
    <lineage>
        <taxon>Eukaryota</taxon>
        <taxon>Rhodophyta</taxon>
        <taxon>Florideophyceae</taxon>
        <taxon>Rhodymeniophycidae</taxon>
        <taxon>Ceramiales</taxon>
        <taxon>Rhodomelaceae</taxon>
        <taxon>Bostrychia</taxon>
    </lineage>
</organism>
<feature type="transmembrane region" description="Helical" evidence="6">
    <location>
        <begin position="26"/>
        <end position="44"/>
    </location>
</feature>
<dbReference type="EMBL" id="MF101419">
    <property type="protein sequence ID" value="ARW61672.1"/>
    <property type="molecule type" value="Genomic_DNA"/>
</dbReference>
<dbReference type="GO" id="GO:0043953">
    <property type="term" value="P:protein transport by the Tat complex"/>
    <property type="evidence" value="ECO:0007669"/>
    <property type="project" value="TreeGrafter"/>
</dbReference>
<dbReference type="InterPro" id="IPR002033">
    <property type="entry name" value="TatC"/>
</dbReference>